<evidence type="ECO:0000313" key="7">
    <source>
        <dbReference type="Proteomes" id="UP001360560"/>
    </source>
</evidence>
<name>A0AAV5QTI5_9ASCO</name>
<dbReference type="InterPro" id="IPR027417">
    <property type="entry name" value="P-loop_NTPase"/>
</dbReference>
<proteinExistence type="predicted"/>
<dbReference type="Gene3D" id="3.40.50.300">
    <property type="entry name" value="P-loop containing nucleotide triphosphate hydrolases"/>
    <property type="match status" value="1"/>
</dbReference>
<keyword evidence="7" id="KW-1185">Reference proteome</keyword>
<dbReference type="Pfam" id="PF14630">
    <property type="entry name" value="ORC5_C"/>
    <property type="match status" value="1"/>
</dbReference>
<dbReference type="InterPro" id="IPR047088">
    <property type="entry name" value="ORC5_C"/>
</dbReference>
<evidence type="ECO:0000313" key="6">
    <source>
        <dbReference type="EMBL" id="GMM38021.1"/>
    </source>
</evidence>
<dbReference type="Proteomes" id="UP001360560">
    <property type="component" value="Unassembled WGS sequence"/>
</dbReference>
<reference evidence="6 7" key="1">
    <citation type="journal article" date="2023" name="Elife">
        <title>Identification of key yeast species and microbe-microbe interactions impacting larval growth of Drosophila in the wild.</title>
        <authorList>
            <person name="Mure A."/>
            <person name="Sugiura Y."/>
            <person name="Maeda R."/>
            <person name="Honda K."/>
            <person name="Sakurai N."/>
            <person name="Takahashi Y."/>
            <person name="Watada M."/>
            <person name="Katoh T."/>
            <person name="Gotoh A."/>
            <person name="Gotoh Y."/>
            <person name="Taniguchi I."/>
            <person name="Nakamura K."/>
            <person name="Hayashi T."/>
            <person name="Katayama T."/>
            <person name="Uemura T."/>
            <person name="Hattori Y."/>
        </authorList>
    </citation>
    <scope>NUCLEOTIDE SEQUENCE [LARGE SCALE GENOMIC DNA]</scope>
    <source>
        <strain evidence="6 7">SC-9</strain>
    </source>
</reference>
<protein>
    <submittedName>
        <fullName evidence="6">Origin recognition complex subunit 5</fullName>
    </submittedName>
</protein>
<evidence type="ECO:0000256" key="3">
    <source>
        <dbReference type="ARBA" id="ARBA00023242"/>
    </source>
</evidence>
<dbReference type="AlphaFoldDB" id="A0AAV5QTI5"/>
<dbReference type="EMBL" id="BTFZ01000013">
    <property type="protein sequence ID" value="GMM38021.1"/>
    <property type="molecule type" value="Genomic_DNA"/>
</dbReference>
<sequence length="496" mass="57247">MDLEEFKLTIPCRDSQLDLLDSYASLGNLLRILIVHGINSGKQFILNNYFNLLKESKDEQVNIVNFDCSAVISLRSFYEKTLQKIVEVNGNNDEQAGFCDSSNKFMIKLENIIQTHNITKLHYLIFEDFGSLGDFTDLLQLIFGLNKVMETSSIIKDKFVLVILLNNYNLYYTSDNLGELNNYSLPTIFFQNYTQNEVFHILTDSITSSYLIHHHCKFEEKTTVTTNKNSDNCNRLNPEQQQFWEDFVKLVIDSFHSFTGSNVTVLVELILKIWPTFTKKIFVDKTYNFNDLLRLYKENQSLFKGESVVNDSFIDEPTETNRKVMKSIMRHNKSVIDLPVYSKFVLCAAYLASFIAPKYDFVIFSRLKELSSRKKYHQKIASSKGQGAINTRLLNPAAFELERMLAILSSIYGNTEEEILFSKPGKHPKISFNVEFYSQFSNLVSLNLITKASAATNTANLDLLNGKLKFKANFNYDFIEQIAKDLNFKIEEYLMD</sequence>
<dbReference type="InterPro" id="IPR048866">
    <property type="entry name" value="ORC5_lid"/>
</dbReference>
<keyword evidence="2" id="KW-0235">DNA replication</keyword>
<keyword evidence="3" id="KW-0539">Nucleus</keyword>
<dbReference type="RefSeq" id="XP_064855017.1">
    <property type="nucleotide sequence ID" value="XM_064998945.1"/>
</dbReference>
<organism evidence="6 7">
    <name type="scientific">Saccharomycopsis crataegensis</name>
    <dbReference type="NCBI Taxonomy" id="43959"/>
    <lineage>
        <taxon>Eukaryota</taxon>
        <taxon>Fungi</taxon>
        <taxon>Dikarya</taxon>
        <taxon>Ascomycota</taxon>
        <taxon>Saccharomycotina</taxon>
        <taxon>Saccharomycetes</taxon>
        <taxon>Saccharomycopsidaceae</taxon>
        <taxon>Saccharomycopsis</taxon>
    </lineage>
</organism>
<accession>A0AAV5QTI5</accession>
<dbReference type="GeneID" id="90075996"/>
<dbReference type="PANTHER" id="PTHR12705:SF0">
    <property type="entry name" value="ORIGIN RECOGNITION COMPLEX SUBUNIT 5"/>
    <property type="match status" value="1"/>
</dbReference>
<dbReference type="GO" id="GO:0005664">
    <property type="term" value="C:nuclear origin of replication recognition complex"/>
    <property type="evidence" value="ECO:0007669"/>
    <property type="project" value="TreeGrafter"/>
</dbReference>
<dbReference type="PANTHER" id="PTHR12705">
    <property type="entry name" value="ORIGIN RECOGNITION COMPLEX SUBUNIT 5"/>
    <property type="match status" value="1"/>
</dbReference>
<evidence type="ECO:0000256" key="1">
    <source>
        <dbReference type="ARBA" id="ARBA00004123"/>
    </source>
</evidence>
<dbReference type="Pfam" id="PF21639">
    <property type="entry name" value="ORC5_lid"/>
    <property type="match status" value="1"/>
</dbReference>
<dbReference type="GO" id="GO:0003688">
    <property type="term" value="F:DNA replication origin binding"/>
    <property type="evidence" value="ECO:0007669"/>
    <property type="project" value="TreeGrafter"/>
</dbReference>
<feature type="domain" description="ORC5 lid" evidence="5">
    <location>
        <begin position="244"/>
        <end position="304"/>
    </location>
</feature>
<comment type="caution">
    <text evidence="6">The sequence shown here is derived from an EMBL/GenBank/DDBJ whole genome shotgun (WGS) entry which is preliminary data.</text>
</comment>
<evidence type="ECO:0000259" key="5">
    <source>
        <dbReference type="Pfam" id="PF21639"/>
    </source>
</evidence>
<dbReference type="GO" id="GO:0006270">
    <property type="term" value="P:DNA replication initiation"/>
    <property type="evidence" value="ECO:0007669"/>
    <property type="project" value="TreeGrafter"/>
</dbReference>
<comment type="subcellular location">
    <subcellularLocation>
        <location evidence="1">Nucleus</location>
    </subcellularLocation>
</comment>
<gene>
    <name evidence="6" type="ORF">DASC09_053460</name>
</gene>
<evidence type="ECO:0000259" key="4">
    <source>
        <dbReference type="Pfam" id="PF14630"/>
    </source>
</evidence>
<dbReference type="InterPro" id="IPR020796">
    <property type="entry name" value="ORC5"/>
</dbReference>
<feature type="domain" description="Origin recognition complex subunit 5 C-terminal" evidence="4">
    <location>
        <begin position="338"/>
        <end position="494"/>
    </location>
</feature>
<evidence type="ECO:0000256" key="2">
    <source>
        <dbReference type="ARBA" id="ARBA00022705"/>
    </source>
</evidence>